<organism evidence="19 20">
    <name type="scientific">Bemisia tabaci</name>
    <name type="common">Sweetpotato whitefly</name>
    <name type="synonym">Aleurodes tabaci</name>
    <dbReference type="NCBI Taxonomy" id="7038"/>
    <lineage>
        <taxon>Eukaryota</taxon>
        <taxon>Metazoa</taxon>
        <taxon>Ecdysozoa</taxon>
        <taxon>Arthropoda</taxon>
        <taxon>Hexapoda</taxon>
        <taxon>Insecta</taxon>
        <taxon>Pterygota</taxon>
        <taxon>Neoptera</taxon>
        <taxon>Paraneoptera</taxon>
        <taxon>Hemiptera</taxon>
        <taxon>Sternorrhyncha</taxon>
        <taxon>Aleyrodoidea</taxon>
        <taxon>Aleyrodidae</taxon>
        <taxon>Aleyrodinae</taxon>
        <taxon>Bemisia</taxon>
    </lineage>
</organism>
<comment type="pathway">
    <text evidence="3">Protein modification; protein glycosylation.</text>
</comment>
<gene>
    <name evidence="19" type="ORF">BEMITA_LOCUS5963</name>
</gene>
<dbReference type="PANTHER" id="PTHR11226:SF0">
    <property type="entry name" value="UDP-GLUCOSE:GLYCOPROTEIN GLUCOSYLTRANSFERASE"/>
    <property type="match status" value="1"/>
</dbReference>
<evidence type="ECO:0000256" key="6">
    <source>
        <dbReference type="ARBA" id="ARBA00022679"/>
    </source>
</evidence>
<comment type="function">
    <text evidence="10">Recognizes glycoproteins with minor folding defects. Reglucosylates single N-glycans near the misfolded part of the protein, thus providing quality control for protein folding in the endoplasmic reticulum. Reglucosylated proteins are recognized by calreticulin for recycling to the endoplasmic reticulum and refolding or degradation.</text>
</comment>
<reference evidence="19" key="1">
    <citation type="submission" date="2021-12" db="EMBL/GenBank/DDBJ databases">
        <authorList>
            <person name="King R."/>
        </authorList>
    </citation>
    <scope>NUCLEOTIDE SEQUENCE</scope>
</reference>
<dbReference type="EMBL" id="OU963864">
    <property type="protein sequence ID" value="CAH0386897.1"/>
    <property type="molecule type" value="Genomic_DNA"/>
</dbReference>
<feature type="domain" description="UDP-glucose:glycoprotein glucosyltransferase thioredoxin-like" evidence="17">
    <location>
        <begin position="693"/>
        <end position="880"/>
    </location>
</feature>
<proteinExistence type="inferred from homology"/>
<feature type="domain" description="UGGT thioredoxin-like" evidence="15">
    <location>
        <begin position="288"/>
        <end position="416"/>
    </location>
</feature>
<feature type="chain" id="PRO_5040161105" description="UDP-glucose:glycoprotein glucosyltransferase" evidence="13">
    <location>
        <begin position="21"/>
        <end position="1495"/>
    </location>
</feature>
<dbReference type="SUPFAM" id="SSF53448">
    <property type="entry name" value="Nucleotide-diphospho-sugar transferases"/>
    <property type="match status" value="1"/>
</dbReference>
<keyword evidence="5" id="KW-0328">Glycosyltransferase</keyword>
<evidence type="ECO:0000256" key="3">
    <source>
        <dbReference type="ARBA" id="ARBA00004922"/>
    </source>
</evidence>
<name>A0A9P0F0L6_BEMTA</name>
<comment type="catalytic activity">
    <reaction evidence="11">
        <text>N(4)-(alpha-D-Man-(1-&gt;2)-alpha-D-Man-(1-&gt;2)-alpha-D-Man-(1-&gt;3)-[alpha-D-Man-(1-&gt;2)-alpha-D-Man-(1-&gt;3)-[alpha-D-Man-(1-&gt;2)-alpha-D-Man-(1-&gt;6)]-alpha-D-Man-(1-&gt;6)]-beta-D-Man-(1-&gt;4)-beta-D-GlcNAc-(1-&gt;4)-beta-D-GlcNAc)-L-asparaginyl-[protein] (N-glucan mannose isomer 9A1,2,3B1,2,3) + UDP-alpha-D-glucose = N(4)-(alpha-D-Glc-(1-&gt;3)-alpha-D-Man-(1-&gt;2)-alpha-D-Man-(1-&gt;2)-alpha-D-Man-(1-&gt;3)-[alpha-D-Man-(1-&gt;2)-alpha-D-Man-(1-&gt;3)-[alpha-D-Man-(1-&gt;2)-alpha-D-Man-(1-&gt;6)]-alpha-D-Man-(1-&gt;6)]-beta-D-Man-(1-&gt;4)-beta-D-GlcNAc-(1-&gt;4)-beta-D-GlcNAc)-L-asparaginyl-[protein] + UDP + H(+)</text>
        <dbReference type="Rhea" id="RHEA:61304"/>
        <dbReference type="Rhea" id="RHEA-COMP:14356"/>
        <dbReference type="Rhea" id="RHEA-COMP:14357"/>
        <dbReference type="ChEBI" id="CHEBI:15378"/>
        <dbReference type="ChEBI" id="CHEBI:58223"/>
        <dbReference type="ChEBI" id="CHEBI:58885"/>
        <dbReference type="ChEBI" id="CHEBI:59080"/>
        <dbReference type="ChEBI" id="CHEBI:139493"/>
    </reaction>
</comment>
<dbReference type="InterPro" id="IPR040694">
    <property type="entry name" value="UGGT_TRXL_2"/>
</dbReference>
<evidence type="ECO:0000256" key="12">
    <source>
        <dbReference type="SAM" id="MobiDB-lite"/>
    </source>
</evidence>
<dbReference type="InterPro" id="IPR040497">
    <property type="entry name" value="Glyco_transf_24"/>
</dbReference>
<dbReference type="Pfam" id="PF18400">
    <property type="entry name" value="Thioredoxin_12"/>
    <property type="match status" value="1"/>
</dbReference>
<evidence type="ECO:0000256" key="10">
    <source>
        <dbReference type="ARBA" id="ARBA00045874"/>
    </source>
</evidence>
<dbReference type="Pfam" id="PF18403">
    <property type="entry name" value="Thioredoxin_15"/>
    <property type="match status" value="1"/>
</dbReference>
<dbReference type="Pfam" id="PF18404">
    <property type="entry name" value="Glyco_transf_24"/>
    <property type="match status" value="1"/>
</dbReference>
<dbReference type="Pfam" id="PF18401">
    <property type="entry name" value="Thioredoxin_13"/>
    <property type="match status" value="1"/>
</dbReference>
<dbReference type="FunFam" id="3.90.550.10:FF:000004">
    <property type="entry name" value="UDP-glucose glycoprotein glucosyltransferase 1"/>
    <property type="match status" value="1"/>
</dbReference>
<evidence type="ECO:0000256" key="1">
    <source>
        <dbReference type="ARBA" id="ARBA00001913"/>
    </source>
</evidence>
<dbReference type="GO" id="GO:0003980">
    <property type="term" value="F:UDP-glucose:glycoprotein glucosyltransferase activity"/>
    <property type="evidence" value="ECO:0007669"/>
    <property type="project" value="InterPro"/>
</dbReference>
<feature type="compositionally biased region" description="Low complexity" evidence="12">
    <location>
        <begin position="1478"/>
        <end position="1495"/>
    </location>
</feature>
<evidence type="ECO:0000313" key="19">
    <source>
        <dbReference type="EMBL" id="CAH0386897.1"/>
    </source>
</evidence>
<evidence type="ECO:0000256" key="9">
    <source>
        <dbReference type="ARBA" id="ARBA00023180"/>
    </source>
</evidence>
<feature type="domain" description="UGGT thioredoxin-like" evidence="16">
    <location>
        <begin position="428"/>
        <end position="674"/>
    </location>
</feature>
<keyword evidence="7 13" id="KW-0732">Signal</keyword>
<dbReference type="Pfam" id="PF06427">
    <property type="entry name" value="UDP-g_GGTase"/>
    <property type="match status" value="1"/>
</dbReference>
<dbReference type="InterPro" id="IPR029044">
    <property type="entry name" value="Nucleotide-diphossugar_trans"/>
</dbReference>
<evidence type="ECO:0000259" key="16">
    <source>
        <dbReference type="Pfam" id="PF18402"/>
    </source>
</evidence>
<evidence type="ECO:0000256" key="8">
    <source>
        <dbReference type="ARBA" id="ARBA00022824"/>
    </source>
</evidence>
<dbReference type="GO" id="GO:0005788">
    <property type="term" value="C:endoplasmic reticulum lumen"/>
    <property type="evidence" value="ECO:0007669"/>
    <property type="project" value="UniProtKB-SubCell"/>
</dbReference>
<dbReference type="Gene3D" id="3.90.550.10">
    <property type="entry name" value="Spore Coat Polysaccharide Biosynthesis Protein SpsA, Chain A"/>
    <property type="match status" value="1"/>
</dbReference>
<comment type="cofactor">
    <cofactor evidence="1">
        <name>Ca(2+)</name>
        <dbReference type="ChEBI" id="CHEBI:29108"/>
    </cofactor>
</comment>
<evidence type="ECO:0000256" key="5">
    <source>
        <dbReference type="ARBA" id="ARBA00022676"/>
    </source>
</evidence>
<comment type="similarity">
    <text evidence="4">Belongs to the glycosyltransferase 8 family.</text>
</comment>
<dbReference type="KEGG" id="btab:109040289"/>
<evidence type="ECO:0000256" key="2">
    <source>
        <dbReference type="ARBA" id="ARBA00004319"/>
    </source>
</evidence>
<dbReference type="GO" id="GO:0051082">
    <property type="term" value="F:unfolded protein binding"/>
    <property type="evidence" value="ECO:0007669"/>
    <property type="project" value="TreeGrafter"/>
</dbReference>
<evidence type="ECO:0000259" key="15">
    <source>
        <dbReference type="Pfam" id="PF18401"/>
    </source>
</evidence>
<protein>
    <recommendedName>
        <fullName evidence="21">UDP-glucose:glycoprotein glucosyltransferase</fullName>
    </recommendedName>
</protein>
<dbReference type="InterPro" id="IPR040525">
    <property type="entry name" value="UGGT_TRXL_4"/>
</dbReference>
<dbReference type="CDD" id="cd06432">
    <property type="entry name" value="GT8_HUGT1_C_like"/>
    <property type="match status" value="1"/>
</dbReference>
<dbReference type="InterPro" id="IPR040693">
    <property type="entry name" value="UGGT_TRXL_1"/>
</dbReference>
<feature type="signal peptide" evidence="13">
    <location>
        <begin position="1"/>
        <end position="20"/>
    </location>
</feature>
<accession>A0A9P0F0L6</accession>
<evidence type="ECO:0000259" key="14">
    <source>
        <dbReference type="Pfam" id="PF18400"/>
    </source>
</evidence>
<evidence type="ECO:0000256" key="4">
    <source>
        <dbReference type="ARBA" id="ARBA00006351"/>
    </source>
</evidence>
<feature type="region of interest" description="Disordered" evidence="12">
    <location>
        <begin position="1472"/>
        <end position="1495"/>
    </location>
</feature>
<evidence type="ECO:0000259" key="17">
    <source>
        <dbReference type="Pfam" id="PF18403"/>
    </source>
</evidence>
<evidence type="ECO:0008006" key="21">
    <source>
        <dbReference type="Google" id="ProtNLM"/>
    </source>
</evidence>
<dbReference type="Proteomes" id="UP001152759">
    <property type="component" value="Chromosome 3"/>
</dbReference>
<feature type="domain" description="UGGT thioredoxin-like" evidence="14">
    <location>
        <begin position="37"/>
        <end position="214"/>
    </location>
</feature>
<evidence type="ECO:0000259" key="18">
    <source>
        <dbReference type="Pfam" id="PF18404"/>
    </source>
</evidence>
<dbReference type="GO" id="GO:0018279">
    <property type="term" value="P:protein N-linked glycosylation via asparagine"/>
    <property type="evidence" value="ECO:0007669"/>
    <property type="project" value="TreeGrafter"/>
</dbReference>
<feature type="domain" description="Glucosyltransferase 24 catalytic" evidence="18">
    <location>
        <begin position="1199"/>
        <end position="1466"/>
    </location>
</feature>
<evidence type="ECO:0000256" key="11">
    <source>
        <dbReference type="ARBA" id="ARBA00048456"/>
    </source>
</evidence>
<dbReference type="PANTHER" id="PTHR11226">
    <property type="entry name" value="UDP-GLUCOSE GLYCOPROTEIN:GLUCOSYLTRANSFERASE"/>
    <property type="match status" value="1"/>
</dbReference>
<dbReference type="InterPro" id="IPR040692">
    <property type="entry name" value="UGGT_TRXL_3"/>
</dbReference>
<evidence type="ECO:0000256" key="13">
    <source>
        <dbReference type="SAM" id="SignalP"/>
    </source>
</evidence>
<evidence type="ECO:0000313" key="20">
    <source>
        <dbReference type="Proteomes" id="UP001152759"/>
    </source>
</evidence>
<sequence>MEMSPFVLAVLLLLFVASDAKKKPKSVTTVIDAKWEETPIVLEISEFITEESNDLFWKFVEAVNALEPPLIDLETDKQKYDVAIAVASSLISPARISLLKLSLALHVYSPLIEMYAQMGRQVGIACPTAAVLAGTTACTTGDLRSTLDKLSQGESRLETFRVDHHYPGSENRSITAVLYGELGTPEFTDFHAILKSEAELGRIDYVIRHHVRERPLRRVRLSGYGVELAMKSTEYKAQDDSVVKDGGNKEEEEDEEIEGFNFKRLKSLYPDKSEDLEKFKINLLETLSEMAPLKVWQFQELSLQAAQRILSSPLEDALQTFTHIAQNFPMQARSLVSTTVSSELKSEIEKNKDKFVGNLNLQPQDTALFLNGLFFDMDITDIMTILESIKSEQKIMEGLYSIGVTEEKVFNKLLALDLSMSGTKDYAIDIRDSAIKWVNDIENDKQYKRWSTSLLELLRPTFPGLLRSIKRNLYNLVIICDPADTKSWPLLKLAESFIVHTAPLHVGLLFSVPDKLTGHENGAVALFNAFNYIAEEKDSYKALSFITDVYAAIDTPRDVTPADVKKMLKTRHSDADLEDIFGADTEYNTGRKLAADFIAHSGFRSQMQVLLNGIPLPEKLLNAGDFEEAVLTEIMAQTPTIQKAVYRGDLTDSDDVIDWLMSRPNVMPRLNERILNSEKSNFIDLSNLNYDFIPYLNEESKPSGKPILLTHWIVANLETEAGRTLLQNALTYMEAGGNSRIGLIINPDETSSTKSQIVNKLALASLLHKSNFEVSLPSAKKPLKSVNAILQYAKDLQSAGESLTLQNDIDWDKIDEALKAHSAFVSNTLKLGTGAAGVVTNGRVIGPLDEGETLITDDFALLERYTLSSYTDEIYNVLKKNIEDVSLLTTEVLTRTVSLLVSRPQTKNRFQIPTLDEKHSMIKLPAKNSSQPVFDIVVIVDPVSRGAQKIGPILQVLYQVLNANIRIFFNCVEKNSDMPLKSFYRFVLEPELQFDANGRLSSGPIAKFTNMPGSPLLTQNMHVPENWLVESVASPYDLDNIRLQDVDSTVHSEYELEYLLLEGHCFEATLGNPPRGLQITLGTETQPVMVDTIVMANLGYFQLKANPGMWILRLRQGRSSEIFDIVSHEGSDTPEGSADIKVLISSFRSHVLKLKVQKKPDKLNVDLLGDEDDNKSGIWNSITSTFSASKEAPQEEETINIFSVASGHLYERFLRIMMLSVIKHTKSPVKFWFLKNYLSPILKDFLPKMAKKYNFEYELVQYKWPRWLHQQTEKQRIIWGYKILFLDVLFPLSVKKIIFVDADQVVRADMKELVDLDLGGAPYGYTPFCESRTEMDGFRFWKQGYWRNHLQGRKYHISALYVVDLKRFRKIAAGDRLRGQYQALSQDPNSLSNLDQDLPNNMIHQVAIKSLPQEWLWCETWCDDSTKKKAKTIDLCNNPLTKEAKLTAAMRIIDEWKDYDAEIKQLSLEQAHEEEELVSASADSSSPESVIHSEL</sequence>
<keyword evidence="6" id="KW-0808">Transferase</keyword>
<dbReference type="InterPro" id="IPR009448">
    <property type="entry name" value="UDP-g_GGtrans"/>
</dbReference>
<dbReference type="GO" id="GO:0036503">
    <property type="term" value="P:ERAD pathway"/>
    <property type="evidence" value="ECO:0007669"/>
    <property type="project" value="TreeGrafter"/>
</dbReference>
<dbReference type="Pfam" id="PF18402">
    <property type="entry name" value="Thioredoxin_14"/>
    <property type="match status" value="1"/>
</dbReference>
<keyword evidence="8" id="KW-0256">Endoplasmic reticulum</keyword>
<comment type="subcellular location">
    <subcellularLocation>
        <location evidence="2">Endoplasmic reticulum lumen</location>
    </subcellularLocation>
</comment>
<evidence type="ECO:0000256" key="7">
    <source>
        <dbReference type="ARBA" id="ARBA00022729"/>
    </source>
</evidence>
<keyword evidence="9" id="KW-0325">Glycoprotein</keyword>
<keyword evidence="20" id="KW-1185">Reference proteome</keyword>